<proteinExistence type="predicted"/>
<evidence type="ECO:0000313" key="1">
    <source>
        <dbReference type="EMBL" id="GCA67465.1"/>
    </source>
</evidence>
<accession>A0A391P1X9</accession>
<dbReference type="Proteomes" id="UP000265643">
    <property type="component" value="Unassembled WGS sequence"/>
</dbReference>
<dbReference type="AlphaFoldDB" id="A0A391P1X9"/>
<gene>
    <name evidence="1" type="ORF">KGMB01110_19010</name>
</gene>
<keyword evidence="2" id="KW-1185">Reference proteome</keyword>
<reference evidence="2" key="1">
    <citation type="submission" date="2018-09" db="EMBL/GenBank/DDBJ databases">
        <title>Draft Genome Sequence of Mediterraneibacter sp. KCTC 15684.</title>
        <authorList>
            <person name="Kim J.S."/>
            <person name="Han K.I."/>
            <person name="Suh M.K."/>
            <person name="Lee K.C."/>
            <person name="Eom M.K."/>
            <person name="Lee J.H."/>
            <person name="Park S.H."/>
            <person name="Kang S.W."/>
            <person name="Park J.E."/>
            <person name="Oh B.S."/>
            <person name="Yu S.Y."/>
            <person name="Choi S.H."/>
            <person name="Lee D.H."/>
            <person name="Yoon H."/>
            <person name="Kim B."/>
            <person name="Yang S.J."/>
            <person name="Lee J.S."/>
        </authorList>
    </citation>
    <scope>NUCLEOTIDE SEQUENCE [LARGE SCALE GENOMIC DNA]</scope>
    <source>
        <strain evidence="2">KCTC 15684</strain>
    </source>
</reference>
<dbReference type="EMBL" id="BHGK01000001">
    <property type="protein sequence ID" value="GCA67465.1"/>
    <property type="molecule type" value="Genomic_DNA"/>
</dbReference>
<sequence length="47" mass="5492">MTVQRRPTAERVMKTEYRFLLFRAVEIHRICEAAATPDRQEGANLSE</sequence>
<name>A0A391P1X9_9FIRM</name>
<evidence type="ECO:0000313" key="2">
    <source>
        <dbReference type="Proteomes" id="UP000265643"/>
    </source>
</evidence>
<comment type="caution">
    <text evidence="1">The sequence shown here is derived from an EMBL/GenBank/DDBJ whole genome shotgun (WGS) entry which is preliminary data.</text>
</comment>
<organism evidence="1 2">
    <name type="scientific">Mediterraneibacter butyricigenes</name>
    <dbReference type="NCBI Taxonomy" id="2316025"/>
    <lineage>
        <taxon>Bacteria</taxon>
        <taxon>Bacillati</taxon>
        <taxon>Bacillota</taxon>
        <taxon>Clostridia</taxon>
        <taxon>Lachnospirales</taxon>
        <taxon>Lachnospiraceae</taxon>
        <taxon>Mediterraneibacter</taxon>
    </lineage>
</organism>
<protein>
    <submittedName>
        <fullName evidence="1">Uncharacterized protein</fullName>
    </submittedName>
</protein>